<name>A0A9D2RHM7_9BACT</name>
<dbReference type="Proteomes" id="UP000824259">
    <property type="component" value="Unassembled WGS sequence"/>
</dbReference>
<dbReference type="NCBIfam" id="TIGR04370">
    <property type="entry name" value="glyco_rpt_poly"/>
    <property type="match status" value="1"/>
</dbReference>
<feature type="transmembrane region" description="Helical" evidence="1">
    <location>
        <begin position="211"/>
        <end position="230"/>
    </location>
</feature>
<feature type="transmembrane region" description="Helical" evidence="1">
    <location>
        <begin position="273"/>
        <end position="292"/>
    </location>
</feature>
<feature type="transmembrane region" description="Helical" evidence="1">
    <location>
        <begin position="86"/>
        <end position="103"/>
    </location>
</feature>
<feature type="transmembrane region" description="Helical" evidence="1">
    <location>
        <begin position="409"/>
        <end position="428"/>
    </location>
</feature>
<evidence type="ECO:0000313" key="2">
    <source>
        <dbReference type="EMBL" id="HJA99151.1"/>
    </source>
</evidence>
<gene>
    <name evidence="2" type="ORF">H9779_06100</name>
</gene>
<feature type="transmembrane region" description="Helical" evidence="1">
    <location>
        <begin position="49"/>
        <end position="65"/>
    </location>
</feature>
<feature type="transmembrane region" description="Helical" evidence="1">
    <location>
        <begin position="166"/>
        <end position="191"/>
    </location>
</feature>
<organism evidence="2 3">
    <name type="scientific">Candidatus Alistipes avicola</name>
    <dbReference type="NCBI Taxonomy" id="2838432"/>
    <lineage>
        <taxon>Bacteria</taxon>
        <taxon>Pseudomonadati</taxon>
        <taxon>Bacteroidota</taxon>
        <taxon>Bacteroidia</taxon>
        <taxon>Bacteroidales</taxon>
        <taxon>Rikenellaceae</taxon>
        <taxon>Alistipes</taxon>
    </lineage>
</organism>
<comment type="caution">
    <text evidence="2">The sequence shown here is derived from an EMBL/GenBank/DDBJ whole genome shotgun (WGS) entry which is preliminary data.</text>
</comment>
<keyword evidence="1" id="KW-0812">Transmembrane</keyword>
<sequence length="435" mass="50067">MMEKVTLKMGFIYNLRPEKIMWIAILALFGFLILAPVDINNTLDTSSVSYIILSLLFFWAGTKMIRTRRVNTPVEIEVDRGKIERIYKITFWLGLIGVLFRYYDLFVYRGVSISTSAMDNMDLMAGESGNIFSIIASMLMFSAYIPPMIDLLCEKLHSWGWKVLSFIVFVALMINGVLCGSRFAIVIPIVYYLLLLLSTGKLKFRFSFRNMMIWLVIIIGVGYVVGALFLRRLSEQNVTVVMSISSETGGYSDKVPATASFQRLLTESSDKWYFVYLFAYSNVTQYGMHAIFEFPEVKKYVDQQGDHFYGAATFSVITKFIHKVLGSSYNIQEEINRHNARIGIWSTFFFLWYLDFGWVGVFLMFILGYLTKKVWSNVYYRQHILYLPLLCILSIILLLVFQLNYISGSGTYALITFIALLICFKSPFSTVRIGK</sequence>
<dbReference type="EMBL" id="DWYR01000016">
    <property type="protein sequence ID" value="HJA99151.1"/>
    <property type="molecule type" value="Genomic_DNA"/>
</dbReference>
<feature type="transmembrane region" description="Helical" evidence="1">
    <location>
        <begin position="123"/>
        <end position="145"/>
    </location>
</feature>
<keyword evidence="1" id="KW-0472">Membrane</keyword>
<evidence type="ECO:0000256" key="1">
    <source>
        <dbReference type="SAM" id="Phobius"/>
    </source>
</evidence>
<feature type="transmembrane region" description="Helical" evidence="1">
    <location>
        <begin position="383"/>
        <end position="403"/>
    </location>
</feature>
<dbReference type="AlphaFoldDB" id="A0A9D2RHM7"/>
<reference evidence="2" key="2">
    <citation type="submission" date="2021-04" db="EMBL/GenBank/DDBJ databases">
        <authorList>
            <person name="Gilroy R."/>
        </authorList>
    </citation>
    <scope>NUCLEOTIDE SEQUENCE</scope>
    <source>
        <strain evidence="2">CHK169-11906</strain>
    </source>
</reference>
<keyword evidence="1" id="KW-1133">Transmembrane helix</keyword>
<protein>
    <submittedName>
        <fullName evidence="2">Oligosaccharide repeat unit polymerase</fullName>
    </submittedName>
</protein>
<feature type="transmembrane region" description="Helical" evidence="1">
    <location>
        <begin position="20"/>
        <end position="37"/>
    </location>
</feature>
<accession>A0A9D2RHM7</accession>
<proteinExistence type="predicted"/>
<reference evidence="2" key="1">
    <citation type="journal article" date="2021" name="PeerJ">
        <title>Extensive microbial diversity within the chicken gut microbiome revealed by metagenomics and culture.</title>
        <authorList>
            <person name="Gilroy R."/>
            <person name="Ravi A."/>
            <person name="Getino M."/>
            <person name="Pursley I."/>
            <person name="Horton D.L."/>
            <person name="Alikhan N.F."/>
            <person name="Baker D."/>
            <person name="Gharbi K."/>
            <person name="Hall N."/>
            <person name="Watson M."/>
            <person name="Adriaenssens E.M."/>
            <person name="Foster-Nyarko E."/>
            <person name="Jarju S."/>
            <person name="Secka A."/>
            <person name="Antonio M."/>
            <person name="Oren A."/>
            <person name="Chaudhuri R.R."/>
            <person name="La Ragione R."/>
            <person name="Hildebrand F."/>
            <person name="Pallen M.J."/>
        </authorList>
    </citation>
    <scope>NUCLEOTIDE SEQUENCE</scope>
    <source>
        <strain evidence="2">CHK169-11906</strain>
    </source>
</reference>
<feature type="transmembrane region" description="Helical" evidence="1">
    <location>
        <begin position="350"/>
        <end position="371"/>
    </location>
</feature>
<evidence type="ECO:0000313" key="3">
    <source>
        <dbReference type="Proteomes" id="UP000824259"/>
    </source>
</evidence>